<proteinExistence type="predicted"/>
<dbReference type="RefSeq" id="WP_377575364.1">
    <property type="nucleotide sequence ID" value="NZ_JBHTMP010000051.1"/>
</dbReference>
<keyword evidence="2" id="KW-1185">Reference proteome</keyword>
<dbReference type="Pfam" id="PF06013">
    <property type="entry name" value="WXG100"/>
    <property type="match status" value="1"/>
</dbReference>
<evidence type="ECO:0000313" key="1">
    <source>
        <dbReference type="EMBL" id="MFD1324549.1"/>
    </source>
</evidence>
<dbReference type="Proteomes" id="UP001597260">
    <property type="component" value="Unassembled WGS sequence"/>
</dbReference>
<dbReference type="SUPFAM" id="SSF140453">
    <property type="entry name" value="EsxAB dimer-like"/>
    <property type="match status" value="1"/>
</dbReference>
<protein>
    <submittedName>
        <fullName evidence="1">WXG100 family type VII secretion target</fullName>
    </submittedName>
</protein>
<dbReference type="Gene3D" id="1.10.287.1060">
    <property type="entry name" value="ESAT-6-like"/>
    <property type="match status" value="1"/>
</dbReference>
<dbReference type="EMBL" id="JBHTMP010000051">
    <property type="protein sequence ID" value="MFD1324549.1"/>
    <property type="molecule type" value="Genomic_DNA"/>
</dbReference>
<name>A0ABW3YJ75_9ACTN</name>
<organism evidence="1 2">
    <name type="scientific">Micromonospora sonneratiae</name>
    <dbReference type="NCBI Taxonomy" id="1184706"/>
    <lineage>
        <taxon>Bacteria</taxon>
        <taxon>Bacillati</taxon>
        <taxon>Actinomycetota</taxon>
        <taxon>Actinomycetes</taxon>
        <taxon>Micromonosporales</taxon>
        <taxon>Micromonosporaceae</taxon>
        <taxon>Micromonospora</taxon>
    </lineage>
</organism>
<dbReference type="InterPro" id="IPR010310">
    <property type="entry name" value="T7SS_ESAT-6-like"/>
</dbReference>
<comment type="caution">
    <text evidence="1">The sequence shown here is derived from an EMBL/GenBank/DDBJ whole genome shotgun (WGS) entry which is preliminary data.</text>
</comment>
<dbReference type="InterPro" id="IPR036689">
    <property type="entry name" value="ESAT-6-like_sf"/>
</dbReference>
<sequence>MNTSNDSEAMKEAGALAVATYQEIVGYMRDLDTHTSALHWKGQAATLFRQTMDAWSNEFNGVLKELDSIADRLVGGAGNVEQAEDYASGQAFFN</sequence>
<gene>
    <name evidence="1" type="ORF">ACFQ4H_26020</name>
</gene>
<accession>A0ABW3YJ75</accession>
<evidence type="ECO:0000313" key="2">
    <source>
        <dbReference type="Proteomes" id="UP001597260"/>
    </source>
</evidence>
<reference evidence="2" key="1">
    <citation type="journal article" date="2019" name="Int. J. Syst. Evol. Microbiol.">
        <title>The Global Catalogue of Microorganisms (GCM) 10K type strain sequencing project: providing services to taxonomists for standard genome sequencing and annotation.</title>
        <authorList>
            <consortium name="The Broad Institute Genomics Platform"/>
            <consortium name="The Broad Institute Genome Sequencing Center for Infectious Disease"/>
            <person name="Wu L."/>
            <person name="Ma J."/>
        </authorList>
    </citation>
    <scope>NUCLEOTIDE SEQUENCE [LARGE SCALE GENOMIC DNA]</scope>
    <source>
        <strain evidence="2">JCM 31037</strain>
    </source>
</reference>